<evidence type="ECO:0000259" key="8">
    <source>
        <dbReference type="PROSITE" id="PS50072"/>
    </source>
</evidence>
<reference evidence="9" key="1">
    <citation type="submission" date="2022-03" db="EMBL/GenBank/DDBJ databases">
        <authorList>
            <person name="Legras J.-L."/>
            <person name="Devillers H."/>
            <person name="Grondin C."/>
        </authorList>
    </citation>
    <scope>NUCLEOTIDE SEQUENCE</scope>
    <source>
        <strain evidence="9">CLIB 1423</strain>
    </source>
</reference>
<evidence type="ECO:0000256" key="7">
    <source>
        <dbReference type="SAM" id="Phobius"/>
    </source>
</evidence>
<keyword evidence="5" id="KW-0697">Rotamase</keyword>
<evidence type="ECO:0000256" key="6">
    <source>
        <dbReference type="ARBA" id="ARBA00023235"/>
    </source>
</evidence>
<dbReference type="GO" id="GO:0003755">
    <property type="term" value="F:peptidyl-prolyl cis-trans isomerase activity"/>
    <property type="evidence" value="ECO:0007669"/>
    <property type="project" value="UniProtKB-KW"/>
</dbReference>
<dbReference type="InterPro" id="IPR002130">
    <property type="entry name" value="Cyclophilin-type_PPIase_dom"/>
</dbReference>
<protein>
    <recommendedName>
        <fullName evidence="2">peptidylprolyl isomerase</fullName>
        <ecNumber evidence="2">5.2.1.8</ecNumber>
    </recommendedName>
</protein>
<evidence type="ECO:0000256" key="1">
    <source>
        <dbReference type="ARBA" id="ARBA00000971"/>
    </source>
</evidence>
<organism evidence="9 10">
    <name type="scientific">[Candida] railenensis</name>
    <dbReference type="NCBI Taxonomy" id="45579"/>
    <lineage>
        <taxon>Eukaryota</taxon>
        <taxon>Fungi</taxon>
        <taxon>Dikarya</taxon>
        <taxon>Ascomycota</taxon>
        <taxon>Saccharomycotina</taxon>
        <taxon>Pichiomycetes</taxon>
        <taxon>Debaryomycetaceae</taxon>
        <taxon>Kurtzmaniella</taxon>
    </lineage>
</organism>
<dbReference type="Gene3D" id="2.40.100.10">
    <property type="entry name" value="Cyclophilin-like"/>
    <property type="match status" value="1"/>
</dbReference>
<sequence>MGFSFYVALFKTIFSLLSVLFSLVKFVSMPKRNLDFDDSSVAKKQSVELTFLPHANPSYFQSFAHDSTITCVASCKSVVVTGTKTGSIAFWKEENGSLTFVKQFVAHRNNAVAQVTFSEDGEKMGSLGEGDSSIKIFDINTFDMIQVIDCKILPKIICWCSYEKAERIIFTEGKNIHIVEPNGDEQEEPKDLVPSIHRFPITSLAYNVKYGFLISVDSKGFIEYSVPGGNFQLPSGNVTKFKSKTETQLFDLTKNKVSCNKLIYSETFDKFATVSEDGIRVWDVLTGKIIRKFNNGINIKGSVAFDPSGRYIVCTSSEEDGGIKVISIDSESVVCTYGQSDAKTYNYSFKEFCLLNNSDISNFTIDMISSENTLLQSKLQRNPILVCGAENSNKLFIFKNPPDVPDKSSNGDVPELGRDRSIQVNKTSILKERRKGILSQHDRVTIHTTLGDITVKLFNDQTPKTVENFLTLCARHYYDHIIFHRVIKKFMLQTGDPLGDGTGGESAWGGHFKDEFNPILNHNKPFMLSMANAGANTNGSQFFITTEPAPWLDGKHTVFGEVIEGKDVVRAIESVETDKNDKPLDHIVILSTTQHEID</sequence>
<dbReference type="Proteomes" id="UP000837801">
    <property type="component" value="Unassembled WGS sequence"/>
</dbReference>
<dbReference type="SMART" id="SM00320">
    <property type="entry name" value="WD40"/>
    <property type="match status" value="4"/>
</dbReference>
<name>A0A9P0QUY9_9ASCO</name>
<evidence type="ECO:0000256" key="5">
    <source>
        <dbReference type="ARBA" id="ARBA00023110"/>
    </source>
</evidence>
<feature type="domain" description="PPIase cyclophilin-type" evidence="8">
    <location>
        <begin position="440"/>
        <end position="594"/>
    </location>
</feature>
<dbReference type="PANTHER" id="PTHR45625">
    <property type="entry name" value="PEPTIDYL-PROLYL CIS-TRANS ISOMERASE-RELATED"/>
    <property type="match status" value="1"/>
</dbReference>
<dbReference type="PROSITE" id="PS50072">
    <property type="entry name" value="CSA_PPIASE_2"/>
    <property type="match status" value="1"/>
</dbReference>
<dbReference type="Gene3D" id="2.130.10.10">
    <property type="entry name" value="YVTN repeat-like/Quinoprotein amine dehydrogenase"/>
    <property type="match status" value="2"/>
</dbReference>
<dbReference type="SUPFAM" id="SSF50978">
    <property type="entry name" value="WD40 repeat-like"/>
    <property type="match status" value="1"/>
</dbReference>
<dbReference type="EMBL" id="CAKXYY010000028">
    <property type="protein sequence ID" value="CAH2355559.1"/>
    <property type="molecule type" value="Genomic_DNA"/>
</dbReference>
<accession>A0A9P0QUY9</accession>
<dbReference type="InterPro" id="IPR044666">
    <property type="entry name" value="Cyclophilin_A-like"/>
</dbReference>
<dbReference type="GO" id="GO:0005634">
    <property type="term" value="C:nucleus"/>
    <property type="evidence" value="ECO:0007669"/>
    <property type="project" value="UniProtKB-ARBA"/>
</dbReference>
<evidence type="ECO:0000313" key="9">
    <source>
        <dbReference type="EMBL" id="CAH2355559.1"/>
    </source>
</evidence>
<dbReference type="PRINTS" id="PR00153">
    <property type="entry name" value="CSAPPISMRASE"/>
</dbReference>
<dbReference type="Pfam" id="PF00160">
    <property type="entry name" value="Pro_isomerase"/>
    <property type="match status" value="1"/>
</dbReference>
<dbReference type="OrthoDB" id="271386at2759"/>
<keyword evidence="7" id="KW-0812">Transmembrane</keyword>
<dbReference type="InterPro" id="IPR036322">
    <property type="entry name" value="WD40_repeat_dom_sf"/>
</dbReference>
<dbReference type="EC" id="5.2.1.8" evidence="2"/>
<gene>
    <name evidence="9" type="ORF">CLIB1423_28S01024</name>
</gene>
<keyword evidence="3" id="KW-0853">WD repeat</keyword>
<dbReference type="InterPro" id="IPR001680">
    <property type="entry name" value="WD40_rpt"/>
</dbReference>
<dbReference type="AlphaFoldDB" id="A0A9P0QUY9"/>
<keyword evidence="4" id="KW-0677">Repeat</keyword>
<dbReference type="InterPro" id="IPR029000">
    <property type="entry name" value="Cyclophilin-like_dom_sf"/>
</dbReference>
<keyword evidence="7" id="KW-0472">Membrane</keyword>
<evidence type="ECO:0000313" key="10">
    <source>
        <dbReference type="Proteomes" id="UP000837801"/>
    </source>
</evidence>
<dbReference type="InterPro" id="IPR015943">
    <property type="entry name" value="WD40/YVTN_repeat-like_dom_sf"/>
</dbReference>
<dbReference type="PANTHER" id="PTHR45625:SF4">
    <property type="entry name" value="PEPTIDYLPROLYL ISOMERASE DOMAIN AND WD REPEAT-CONTAINING PROTEIN 1"/>
    <property type="match status" value="1"/>
</dbReference>
<evidence type="ECO:0000256" key="4">
    <source>
        <dbReference type="ARBA" id="ARBA00022737"/>
    </source>
</evidence>
<dbReference type="SUPFAM" id="SSF50891">
    <property type="entry name" value="Cyclophilin-like"/>
    <property type="match status" value="1"/>
</dbReference>
<proteinExistence type="predicted"/>
<keyword evidence="7" id="KW-1133">Transmembrane helix</keyword>
<keyword evidence="10" id="KW-1185">Reference proteome</keyword>
<keyword evidence="6 9" id="KW-0413">Isomerase</keyword>
<evidence type="ECO:0000256" key="3">
    <source>
        <dbReference type="ARBA" id="ARBA00022574"/>
    </source>
</evidence>
<comment type="caution">
    <text evidence="9">The sequence shown here is derived from an EMBL/GenBank/DDBJ whole genome shotgun (WGS) entry which is preliminary data.</text>
</comment>
<evidence type="ECO:0000256" key="2">
    <source>
        <dbReference type="ARBA" id="ARBA00013194"/>
    </source>
</evidence>
<comment type="catalytic activity">
    <reaction evidence="1">
        <text>[protein]-peptidylproline (omega=180) = [protein]-peptidylproline (omega=0)</text>
        <dbReference type="Rhea" id="RHEA:16237"/>
        <dbReference type="Rhea" id="RHEA-COMP:10747"/>
        <dbReference type="Rhea" id="RHEA-COMP:10748"/>
        <dbReference type="ChEBI" id="CHEBI:83833"/>
        <dbReference type="ChEBI" id="CHEBI:83834"/>
        <dbReference type="EC" id="5.2.1.8"/>
    </reaction>
</comment>
<dbReference type="FunFam" id="2.40.100.10:FF:000003">
    <property type="entry name" value="Peptidylprolyl isomerase domain and WD repeat-containing 1"/>
    <property type="match status" value="1"/>
</dbReference>
<feature type="transmembrane region" description="Helical" evidence="7">
    <location>
        <begin position="6"/>
        <end position="24"/>
    </location>
</feature>